<evidence type="ECO:0000313" key="2">
    <source>
        <dbReference type="Proteomes" id="UP000054564"/>
    </source>
</evidence>
<dbReference type="OrthoDB" id="2496708at2759"/>
<evidence type="ECO:0000313" key="1">
    <source>
        <dbReference type="EMBL" id="KNE97628.1"/>
    </source>
</evidence>
<accession>A0A0L0VED4</accession>
<dbReference type="AlphaFoldDB" id="A0A0L0VED4"/>
<sequence>MKIHKAEGPSFKYLKRFVNAFPLPKSLTATSKPDTPFGVDVALVGSMQGLAEHNPSDSSAEPARLLSLFPTYPGPSLSGQGSFSAPTEHSGATMKTLNLLRDANSNPQHESRKRKIPGNMQLSEGVVADREAHLLSSGKETFKLLDSRSAFRPYKTPRISLLGSSRSAFRQWNGKGASNLQSLTYSPGVNSMLESDRRGASHLDEKNTISQSHEAIEKARESGFASRPPSRIISPLSARINTPEQLQNLDGMITGRRWDGIDSGLSDGIHSAIASLPGDGKAVKEFNLGHLDFRFWAWISIIYVHVGGQVAAEVDVHAKSILIALERTCLSQNGYHTSHMMNVVQAPYRNYELRNQITDFAISLWAVNLRILEVLGATRSTNIYFEEQKRLIQWFTSFMLTCHQFAFAGPSKRGMFEPWIGNEGFPLYQKIIDAMQPMIEDKALYEVYRENLTPKILTVSKSQALMNKAVVNILGFYYKNTNLKKWSCLFEEDRNFIIKFSNFGSEWKDRPYQKLLPVEYHTRTPVGDILPWSEPTRPEVILRCSDYLKGGLVKVERWVSPVALMGFSDVTPAEIRHFEVRNVFFMEEQDERIWAWISRMKIQGKNELPEVYKPDFQLMRAILTKKLELASRQEFQDKEAERRFLSVTDKQARARLEKLFDLLWAVNEQFLESIGCEIGGEKFYREQKLVQTFLQFMIQEENRGGSKNQLEVLLDQNRRLAVETPYKTPGDLIMELLLLKKNNELYRIKHAKCAKITIVSEMDIIMTKIVVAVLGFYYKNENYGKWKLMFTSDKNLFRWLVRSSTRTYYSSGTNFNKNPIFAKVRALQLIPWNEALENPSESHSEEFDRFLSHRPPMIHHKSYIEKVTDKA</sequence>
<dbReference type="Proteomes" id="UP000054564">
    <property type="component" value="Unassembled WGS sequence"/>
</dbReference>
<comment type="caution">
    <text evidence="1">The sequence shown here is derived from an EMBL/GenBank/DDBJ whole genome shotgun (WGS) entry which is preliminary data.</text>
</comment>
<name>A0A0L0VED4_9BASI</name>
<organism evidence="1 2">
    <name type="scientific">Puccinia striiformis f. sp. tritici PST-78</name>
    <dbReference type="NCBI Taxonomy" id="1165861"/>
    <lineage>
        <taxon>Eukaryota</taxon>
        <taxon>Fungi</taxon>
        <taxon>Dikarya</taxon>
        <taxon>Basidiomycota</taxon>
        <taxon>Pucciniomycotina</taxon>
        <taxon>Pucciniomycetes</taxon>
        <taxon>Pucciniales</taxon>
        <taxon>Pucciniaceae</taxon>
        <taxon>Puccinia</taxon>
    </lineage>
</organism>
<proteinExistence type="predicted"/>
<gene>
    <name evidence="1" type="ORF">PSTG_09033</name>
</gene>
<keyword evidence="2" id="KW-1185">Reference proteome</keyword>
<dbReference type="EMBL" id="AJIL01000065">
    <property type="protein sequence ID" value="KNE97628.1"/>
    <property type="molecule type" value="Genomic_DNA"/>
</dbReference>
<reference evidence="2" key="1">
    <citation type="submission" date="2014-03" db="EMBL/GenBank/DDBJ databases">
        <title>The Genome Sequence of Puccinia striiformis f. sp. tritici PST-78.</title>
        <authorList>
            <consortium name="The Broad Institute Genome Sequencing Platform"/>
            <person name="Cuomo C."/>
            <person name="Hulbert S."/>
            <person name="Chen X."/>
            <person name="Walker B."/>
            <person name="Young S.K."/>
            <person name="Zeng Q."/>
            <person name="Gargeya S."/>
            <person name="Fitzgerald M."/>
            <person name="Haas B."/>
            <person name="Abouelleil A."/>
            <person name="Alvarado L."/>
            <person name="Arachchi H.M."/>
            <person name="Berlin A.M."/>
            <person name="Chapman S.B."/>
            <person name="Goldberg J."/>
            <person name="Griggs A."/>
            <person name="Gujja S."/>
            <person name="Hansen M."/>
            <person name="Howarth C."/>
            <person name="Imamovic A."/>
            <person name="Larimer J."/>
            <person name="McCowan C."/>
            <person name="Montmayeur A."/>
            <person name="Murphy C."/>
            <person name="Neiman D."/>
            <person name="Pearson M."/>
            <person name="Priest M."/>
            <person name="Roberts A."/>
            <person name="Saif S."/>
            <person name="Shea T."/>
            <person name="Sisk P."/>
            <person name="Sykes S."/>
            <person name="Wortman J."/>
            <person name="Nusbaum C."/>
            <person name="Birren B."/>
        </authorList>
    </citation>
    <scope>NUCLEOTIDE SEQUENCE [LARGE SCALE GENOMIC DNA]</scope>
    <source>
        <strain evidence="2">race PST-78</strain>
    </source>
</reference>
<protein>
    <submittedName>
        <fullName evidence="1">Uncharacterized protein</fullName>
    </submittedName>
</protein>